<dbReference type="PANTHER" id="PTHR35792">
    <property type="entry name" value="GENERAL STRESS PROTEIN"/>
    <property type="match status" value="1"/>
</dbReference>
<evidence type="ECO:0000313" key="3">
    <source>
        <dbReference type="Proteomes" id="UP000264702"/>
    </source>
</evidence>
<dbReference type="Proteomes" id="UP000264702">
    <property type="component" value="Unassembled WGS sequence"/>
</dbReference>
<dbReference type="OrthoDB" id="122801at2"/>
<evidence type="ECO:0000256" key="1">
    <source>
        <dbReference type="SAM" id="Phobius"/>
    </source>
</evidence>
<reference evidence="2 3" key="1">
    <citation type="submission" date="2018-08" db="EMBL/GenBank/DDBJ databases">
        <title>Acidipila sp. 4G-K13, an acidobacterium isolated from forest soil.</title>
        <authorList>
            <person name="Gao Z.-H."/>
            <person name="Qiu L.-H."/>
        </authorList>
    </citation>
    <scope>NUCLEOTIDE SEQUENCE [LARGE SCALE GENOMIC DNA]</scope>
    <source>
        <strain evidence="2 3">4G-K13</strain>
    </source>
</reference>
<keyword evidence="3" id="KW-1185">Reference proteome</keyword>
<comment type="caution">
    <text evidence="2">The sequence shown here is derived from an EMBL/GenBank/DDBJ whole genome shotgun (WGS) entry which is preliminary data.</text>
</comment>
<proteinExistence type="predicted"/>
<name>A0A372ISR2_9BACT</name>
<accession>A0A372ISR2</accession>
<keyword evidence="1" id="KW-0472">Membrane</keyword>
<sequence>MNSVKVWAAFTIGVAAGAAVALLYAPQTGDRTRRQLRRNIEDAGEYIRDTASTLGDQAEKYVKRGREAVADVVDTAQSTVKKAVSTIS</sequence>
<dbReference type="RefSeq" id="WP_117298740.1">
    <property type="nucleotide sequence ID" value="NZ_QVQT02000002.1"/>
</dbReference>
<feature type="transmembrane region" description="Helical" evidence="1">
    <location>
        <begin position="6"/>
        <end position="25"/>
    </location>
</feature>
<gene>
    <name evidence="2" type="ORF">D0Y96_06850</name>
</gene>
<organism evidence="2 3">
    <name type="scientific">Paracidobacterium acidisoli</name>
    <dbReference type="NCBI Taxonomy" id="2303751"/>
    <lineage>
        <taxon>Bacteria</taxon>
        <taxon>Pseudomonadati</taxon>
        <taxon>Acidobacteriota</taxon>
        <taxon>Terriglobia</taxon>
        <taxon>Terriglobales</taxon>
        <taxon>Acidobacteriaceae</taxon>
        <taxon>Paracidobacterium</taxon>
    </lineage>
</organism>
<dbReference type="InterPro" id="IPR052928">
    <property type="entry name" value="Desiccation-related_membrane"/>
</dbReference>
<evidence type="ECO:0000313" key="2">
    <source>
        <dbReference type="EMBL" id="RFU17821.1"/>
    </source>
</evidence>
<protein>
    <submittedName>
        <fullName evidence="2">YtxH domain-containing protein</fullName>
    </submittedName>
</protein>
<dbReference type="Pfam" id="PF12732">
    <property type="entry name" value="YtxH"/>
    <property type="match status" value="1"/>
</dbReference>
<dbReference type="EMBL" id="QVQT01000002">
    <property type="protein sequence ID" value="RFU17821.1"/>
    <property type="molecule type" value="Genomic_DNA"/>
</dbReference>
<keyword evidence="1" id="KW-1133">Transmembrane helix</keyword>
<dbReference type="InterPro" id="IPR024623">
    <property type="entry name" value="YtxH"/>
</dbReference>
<dbReference type="PANTHER" id="PTHR35792:SF1">
    <property type="entry name" value="SLL0268 PROTEIN"/>
    <property type="match status" value="1"/>
</dbReference>
<keyword evidence="1" id="KW-0812">Transmembrane</keyword>
<dbReference type="AlphaFoldDB" id="A0A372ISR2"/>